<accession>A0A183NFX7</accession>
<dbReference type="AlphaFoldDB" id="A0A183NFX7"/>
<name>A0A183NFX7_9TREM</name>
<sequence length="40" mass="4968">MNVYRFLWRIALSSFLCRRIESIAQIYIFMITYLCIYQVE</sequence>
<keyword evidence="2" id="KW-1185">Reference proteome</keyword>
<evidence type="ECO:0000313" key="1">
    <source>
        <dbReference type="EMBL" id="VDO74753.1"/>
    </source>
</evidence>
<dbReference type="Proteomes" id="UP000269396">
    <property type="component" value="Unassembled WGS sequence"/>
</dbReference>
<protein>
    <submittedName>
        <fullName evidence="1">Uncharacterized protein</fullName>
    </submittedName>
</protein>
<reference evidence="1 2" key="1">
    <citation type="submission" date="2018-11" db="EMBL/GenBank/DDBJ databases">
        <authorList>
            <consortium name="Pathogen Informatics"/>
        </authorList>
    </citation>
    <scope>NUCLEOTIDE SEQUENCE [LARGE SCALE GENOMIC DNA]</scope>
    <source>
        <strain>Denwood</strain>
        <strain evidence="2">Zambia</strain>
    </source>
</reference>
<dbReference type="EMBL" id="UZAL01001033">
    <property type="protein sequence ID" value="VDO74753.1"/>
    <property type="molecule type" value="Genomic_DNA"/>
</dbReference>
<proteinExistence type="predicted"/>
<organism evidence="1 2">
    <name type="scientific">Schistosoma mattheei</name>
    <dbReference type="NCBI Taxonomy" id="31246"/>
    <lineage>
        <taxon>Eukaryota</taxon>
        <taxon>Metazoa</taxon>
        <taxon>Spiralia</taxon>
        <taxon>Lophotrochozoa</taxon>
        <taxon>Platyhelminthes</taxon>
        <taxon>Trematoda</taxon>
        <taxon>Digenea</taxon>
        <taxon>Strigeidida</taxon>
        <taxon>Schistosomatoidea</taxon>
        <taxon>Schistosomatidae</taxon>
        <taxon>Schistosoma</taxon>
    </lineage>
</organism>
<evidence type="ECO:0000313" key="2">
    <source>
        <dbReference type="Proteomes" id="UP000269396"/>
    </source>
</evidence>
<gene>
    <name evidence="1" type="ORF">SMTD_LOCUS1013</name>
</gene>